<dbReference type="GO" id="GO:0046872">
    <property type="term" value="F:metal ion binding"/>
    <property type="evidence" value="ECO:0007669"/>
    <property type="project" value="InterPro"/>
</dbReference>
<dbReference type="PANTHER" id="PTHR39217:SF1">
    <property type="entry name" value="GLUTATHIONE SYNTHETASE"/>
    <property type="match status" value="1"/>
</dbReference>
<accession>A0A5J6HQR8</accession>
<dbReference type="SUPFAM" id="SSF56059">
    <property type="entry name" value="Glutathione synthetase ATP-binding domain-like"/>
    <property type="match status" value="1"/>
</dbReference>
<dbReference type="InterPro" id="IPR053191">
    <property type="entry name" value="DcsG_Biosynth_Enzyme"/>
</dbReference>
<dbReference type="EMBL" id="CP023695">
    <property type="protein sequence ID" value="QEV20783.1"/>
    <property type="molecule type" value="Genomic_DNA"/>
</dbReference>
<dbReference type="Proteomes" id="UP000326553">
    <property type="component" value="Chromosome"/>
</dbReference>
<dbReference type="KEGG" id="salw:CP975_27440"/>
<organism evidence="3 4">
    <name type="scientific">Streptomyces alboniger</name>
    <dbReference type="NCBI Taxonomy" id="132473"/>
    <lineage>
        <taxon>Bacteria</taxon>
        <taxon>Bacillati</taxon>
        <taxon>Actinomycetota</taxon>
        <taxon>Actinomycetes</taxon>
        <taxon>Kitasatosporales</taxon>
        <taxon>Streptomycetaceae</taxon>
        <taxon>Streptomyces</taxon>
        <taxon>Streptomyces aurantiacus group</taxon>
    </lineage>
</organism>
<evidence type="ECO:0000313" key="4">
    <source>
        <dbReference type="Proteomes" id="UP000326553"/>
    </source>
</evidence>
<evidence type="ECO:0000313" key="3">
    <source>
        <dbReference type="EMBL" id="QEV20783.1"/>
    </source>
</evidence>
<keyword evidence="1" id="KW-0067">ATP-binding</keyword>
<dbReference type="OrthoDB" id="3373978at2"/>
<keyword evidence="1" id="KW-0547">Nucleotide-binding</keyword>
<evidence type="ECO:0000256" key="1">
    <source>
        <dbReference type="PROSITE-ProRule" id="PRU00409"/>
    </source>
</evidence>
<feature type="domain" description="ATP-grasp" evidence="2">
    <location>
        <begin position="95"/>
        <end position="298"/>
    </location>
</feature>
<reference evidence="3 4" key="1">
    <citation type="submission" date="2017-09" db="EMBL/GenBank/DDBJ databases">
        <authorList>
            <person name="Lee N."/>
            <person name="Cho B.-K."/>
        </authorList>
    </citation>
    <scope>NUCLEOTIDE SEQUENCE [LARGE SCALE GENOMIC DNA]</scope>
    <source>
        <strain evidence="3 4">ATCC 12461</strain>
    </source>
</reference>
<evidence type="ECO:0000259" key="2">
    <source>
        <dbReference type="PROSITE" id="PS50975"/>
    </source>
</evidence>
<dbReference type="InterPro" id="IPR011761">
    <property type="entry name" value="ATP-grasp"/>
</dbReference>
<dbReference type="RefSeq" id="WP_055530569.1">
    <property type="nucleotide sequence ID" value="NZ_CP023695.1"/>
</dbReference>
<dbReference type="Gene3D" id="3.30.470.20">
    <property type="entry name" value="ATP-grasp fold, B domain"/>
    <property type="match status" value="1"/>
</dbReference>
<dbReference type="PROSITE" id="PS50975">
    <property type="entry name" value="ATP_GRASP"/>
    <property type="match status" value="1"/>
</dbReference>
<protein>
    <recommendedName>
        <fullName evidence="2">ATP-grasp domain-containing protein</fullName>
    </recommendedName>
</protein>
<sequence length="299" mass="33162">MFSLALVTDAASLPIDYDMPPLLDACKEVGFAPEVVFWDDPAVIWSRFDAVLMRSPWTWVDRLPEFIARCEEISAETHLLSPMPLVRWALDKRYLRDLAAHGVPVAPTQVVAPGEQPSTALGDFLAAHPDAREFVIKPSNACYSKDVQRYPRQNVDVAAEHIARLHESGSHVILQPYIESVDREGEIDLTYFDGAYSHAIHKGAMLMPDGTVNVPTLEYRKARVADEDERAVAAAALEASAATLGIEPPLLYGRIDLIRDRDGKPMVLEMELCEPSLNLSFSEGSALRFARALAERLKP</sequence>
<name>A0A5J6HQR8_STRAD</name>
<keyword evidence="4" id="KW-1185">Reference proteome</keyword>
<dbReference type="AlphaFoldDB" id="A0A5J6HQR8"/>
<gene>
    <name evidence="3" type="ORF">CP975_27440</name>
</gene>
<dbReference type="GO" id="GO:0005524">
    <property type="term" value="F:ATP binding"/>
    <property type="evidence" value="ECO:0007669"/>
    <property type="project" value="UniProtKB-UniRule"/>
</dbReference>
<dbReference type="PANTHER" id="PTHR39217">
    <property type="match status" value="1"/>
</dbReference>
<proteinExistence type="predicted"/>